<reference evidence="5" key="1">
    <citation type="submission" date="2009-05" db="EMBL/GenBank/DDBJ databases">
        <title>Complete sequence of Tolumonas auensis DSM 9187.</title>
        <authorList>
            <consortium name="US DOE Joint Genome Institute"/>
            <person name="Lucas S."/>
            <person name="Copeland A."/>
            <person name="Lapidus A."/>
            <person name="Glavina del Rio T."/>
            <person name="Tice H."/>
            <person name="Bruce D."/>
            <person name="Goodwin L."/>
            <person name="Pitluck S."/>
            <person name="Chertkov O."/>
            <person name="Brettin T."/>
            <person name="Detter J.C."/>
            <person name="Han C."/>
            <person name="Larimer F."/>
            <person name="Land M."/>
            <person name="Hauser L."/>
            <person name="Kyrpides N."/>
            <person name="Mikhailova N."/>
            <person name="Spring S."/>
            <person name="Beller H."/>
        </authorList>
    </citation>
    <scope>NUCLEOTIDE SEQUENCE [LARGE SCALE GENOMIC DNA]</scope>
    <source>
        <strain evidence="5">DSM 9187 / TA4</strain>
    </source>
</reference>
<feature type="region of interest" description="Disordered" evidence="1">
    <location>
        <begin position="1"/>
        <end position="32"/>
    </location>
</feature>
<feature type="region of interest" description="Disordered" evidence="1">
    <location>
        <begin position="165"/>
        <end position="208"/>
    </location>
</feature>
<accession>C4L9X1</accession>
<dbReference type="OrthoDB" id="8558195at2"/>
<reference evidence="4 5" key="2">
    <citation type="journal article" date="2011" name="Stand. Genomic Sci.">
        <title>Complete genome sequence of Tolumonas auensis type strain (TA 4).</title>
        <authorList>
            <person name="Chertkov O."/>
            <person name="Copeland A."/>
            <person name="Lucas S."/>
            <person name="Lapidus A."/>
            <person name="Berry K.W."/>
            <person name="Detter J.C."/>
            <person name="Del Rio T.G."/>
            <person name="Hammon N."/>
            <person name="Dalin E."/>
            <person name="Tice H."/>
            <person name="Pitluck S."/>
            <person name="Richardson P."/>
            <person name="Bruce D."/>
            <person name="Goodwin L."/>
            <person name="Han C."/>
            <person name="Tapia R."/>
            <person name="Saunders E."/>
            <person name="Schmutz J."/>
            <person name="Brettin T."/>
            <person name="Larimer F."/>
            <person name="Land M."/>
            <person name="Hauser L."/>
            <person name="Spring S."/>
            <person name="Rohde M."/>
            <person name="Kyrpides N.C."/>
            <person name="Ivanova N."/>
            <person name="Goker M."/>
            <person name="Beller H.R."/>
            <person name="Klenk H.P."/>
            <person name="Woyke T."/>
        </authorList>
    </citation>
    <scope>NUCLEOTIDE SEQUENCE [LARGE SCALE GENOMIC DNA]</scope>
    <source>
        <strain evidence="5">DSM 9187 / TA4</strain>
    </source>
</reference>
<evidence type="ECO:0000313" key="5">
    <source>
        <dbReference type="Proteomes" id="UP000009073"/>
    </source>
</evidence>
<evidence type="ECO:0000256" key="2">
    <source>
        <dbReference type="SAM" id="Phobius"/>
    </source>
</evidence>
<feature type="compositionally biased region" description="Polar residues" evidence="1">
    <location>
        <begin position="165"/>
        <end position="177"/>
    </location>
</feature>
<protein>
    <submittedName>
        <fullName evidence="4">Sporulation domain protein</fullName>
    </submittedName>
</protein>
<evidence type="ECO:0000259" key="3">
    <source>
        <dbReference type="PROSITE" id="PS51724"/>
    </source>
</evidence>
<keyword evidence="5" id="KW-1185">Reference proteome</keyword>
<feature type="transmembrane region" description="Helical" evidence="2">
    <location>
        <begin position="37"/>
        <end position="57"/>
    </location>
</feature>
<dbReference type="InterPro" id="IPR036680">
    <property type="entry name" value="SPOR-like_sf"/>
</dbReference>
<dbReference type="EMBL" id="CP001616">
    <property type="protein sequence ID" value="ACQ92100.1"/>
    <property type="molecule type" value="Genomic_DNA"/>
</dbReference>
<keyword evidence="2" id="KW-0472">Membrane</keyword>
<dbReference type="InterPro" id="IPR052521">
    <property type="entry name" value="Cell_div_SPOR-domain"/>
</dbReference>
<feature type="compositionally biased region" description="Low complexity" evidence="1">
    <location>
        <begin position="178"/>
        <end position="206"/>
    </location>
</feature>
<sequence length="347" mass="37032">MTRDYVRSSRPAKRKPASRGTGTGRGSSHNTSAPFPLVRALLALTLVIGFGVFLYHISGSSGETDTAANSLADAQAPVPIEQQRPAKEEFDYMQILQNKEVPVELPDGQVISDPSKDPQLLQYQQKMQEMLRAQQERAKLLAQQQNGQLPAGQLPADSTALTQMAMSQTQAPPTVRSQTPAKTTANGTTATTAQRATDAPAQAANPRKPRSFADVIAKESAGNSKPAAAPVTKTASQERDEALAMFGKPRPYAADSTVTASRNVATTTTNKRFMMQCGAFRTADQASTLQSRIAVQGQNAQVRKGSSAAGTWHRVILGPYSSRATAEQSLSRLKGAGTVQSCTIYAQ</sequence>
<dbReference type="eggNOG" id="COG3087">
    <property type="taxonomic scope" value="Bacteria"/>
</dbReference>
<keyword evidence="2" id="KW-0812">Transmembrane</keyword>
<dbReference type="Gene3D" id="3.30.70.1070">
    <property type="entry name" value="Sporulation related repeat"/>
    <property type="match status" value="1"/>
</dbReference>
<dbReference type="InterPro" id="IPR007730">
    <property type="entry name" value="SPOR-like_dom"/>
</dbReference>
<proteinExistence type="predicted"/>
<keyword evidence="2" id="KW-1133">Transmembrane helix</keyword>
<dbReference type="RefSeq" id="WP_012728699.1">
    <property type="nucleotide sequence ID" value="NC_012691.1"/>
</dbReference>
<dbReference type="KEGG" id="tau:Tola_0471"/>
<name>C4L9X1_TOLAT</name>
<organism evidence="4 5">
    <name type="scientific">Tolumonas auensis (strain DSM 9187 / NBRC 110442 / TA 4)</name>
    <dbReference type="NCBI Taxonomy" id="595494"/>
    <lineage>
        <taxon>Bacteria</taxon>
        <taxon>Pseudomonadati</taxon>
        <taxon>Pseudomonadota</taxon>
        <taxon>Gammaproteobacteria</taxon>
        <taxon>Aeromonadales</taxon>
        <taxon>Aeromonadaceae</taxon>
        <taxon>Tolumonas</taxon>
    </lineage>
</organism>
<dbReference type="Pfam" id="PF05036">
    <property type="entry name" value="SPOR"/>
    <property type="match status" value="1"/>
</dbReference>
<dbReference type="AlphaFoldDB" id="C4L9X1"/>
<dbReference type="PANTHER" id="PTHR38687:SF2">
    <property type="entry name" value="CELL DIVISION PROTEIN FTSN"/>
    <property type="match status" value="1"/>
</dbReference>
<evidence type="ECO:0000313" key="4">
    <source>
        <dbReference type="EMBL" id="ACQ92100.1"/>
    </source>
</evidence>
<dbReference type="Proteomes" id="UP000009073">
    <property type="component" value="Chromosome"/>
</dbReference>
<dbReference type="GO" id="GO:0042834">
    <property type="term" value="F:peptidoglycan binding"/>
    <property type="evidence" value="ECO:0007669"/>
    <property type="project" value="InterPro"/>
</dbReference>
<dbReference type="SUPFAM" id="SSF110997">
    <property type="entry name" value="Sporulation related repeat"/>
    <property type="match status" value="1"/>
</dbReference>
<dbReference type="HOGENOM" id="CLU_058902_0_0_6"/>
<gene>
    <name evidence="4" type="ordered locus">Tola_0471</name>
</gene>
<dbReference type="STRING" id="595494.Tola_0471"/>
<feature type="domain" description="SPOR" evidence="3">
    <location>
        <begin position="267"/>
        <end position="346"/>
    </location>
</feature>
<dbReference type="PROSITE" id="PS51724">
    <property type="entry name" value="SPOR"/>
    <property type="match status" value="1"/>
</dbReference>
<dbReference type="PANTHER" id="PTHR38687">
    <property type="entry name" value="CELL DIVISION PROTEIN DEDD-RELATED"/>
    <property type="match status" value="1"/>
</dbReference>
<evidence type="ECO:0000256" key="1">
    <source>
        <dbReference type="SAM" id="MobiDB-lite"/>
    </source>
</evidence>